<accession>A0A1I7TAF3</accession>
<proteinExistence type="predicted"/>
<protein>
    <submittedName>
        <fullName evidence="2">FTH domain-containing protein</fullName>
    </submittedName>
</protein>
<evidence type="ECO:0000313" key="1">
    <source>
        <dbReference type="Proteomes" id="UP000095282"/>
    </source>
</evidence>
<dbReference type="WBParaSite" id="Csp11.Scaffold564.g4008.t1">
    <property type="protein sequence ID" value="Csp11.Scaffold564.g4008.t1"/>
    <property type="gene ID" value="Csp11.Scaffold564.g4008"/>
</dbReference>
<dbReference type="PANTHER" id="PTHR31379:SF1">
    <property type="entry name" value="F-BOX C PROTEIN-RELATED"/>
    <property type="match status" value="1"/>
</dbReference>
<dbReference type="Pfam" id="PF12078">
    <property type="entry name" value="DUF3557"/>
    <property type="match status" value="1"/>
</dbReference>
<keyword evidence="1" id="KW-1185">Reference proteome</keyword>
<reference evidence="2" key="1">
    <citation type="submission" date="2016-11" db="UniProtKB">
        <authorList>
            <consortium name="WormBaseParasite"/>
        </authorList>
    </citation>
    <scope>IDENTIFICATION</scope>
</reference>
<dbReference type="PANTHER" id="PTHR31379">
    <property type="entry name" value="F-BOX C PROTEIN-RELATED-RELATED"/>
    <property type="match status" value="1"/>
</dbReference>
<organism evidence="1 2">
    <name type="scientific">Caenorhabditis tropicalis</name>
    <dbReference type="NCBI Taxonomy" id="1561998"/>
    <lineage>
        <taxon>Eukaryota</taxon>
        <taxon>Metazoa</taxon>
        <taxon>Ecdysozoa</taxon>
        <taxon>Nematoda</taxon>
        <taxon>Chromadorea</taxon>
        <taxon>Rhabditida</taxon>
        <taxon>Rhabditina</taxon>
        <taxon>Rhabditomorpha</taxon>
        <taxon>Rhabditoidea</taxon>
        <taxon>Rhabditidae</taxon>
        <taxon>Peloderinae</taxon>
        <taxon>Caenorhabditis</taxon>
    </lineage>
</organism>
<name>A0A1I7TAF3_9PELO</name>
<dbReference type="Proteomes" id="UP000095282">
    <property type="component" value="Unplaced"/>
</dbReference>
<evidence type="ECO:0000313" key="2">
    <source>
        <dbReference type="WBParaSite" id="Csp11.Scaffold564.g4008.t1"/>
    </source>
</evidence>
<sequence>MFGNRKYPVKVKTLIVSGEKIIRTPVNLKLNIQELILYEGSFEQIFNQLRPLLDESSFPLRSIEFESKGVEDLEDLNHEVIKTAEKLFVKYRDDAQDMIRACWDLPNQRVIIELKYSSVEDYIELIQKWKEADRPIGTHYSFIIIDRNPKEIYDSLKKDVIKKDKRWIVIPFTDQANLKISRSSEELTFKVVRLPDVPVVTGKVKKSKKKSKPLANEQ</sequence>
<dbReference type="AlphaFoldDB" id="A0A1I7TAF3"/>
<dbReference type="InterPro" id="IPR021942">
    <property type="entry name" value="DUF3557"/>
</dbReference>